<dbReference type="GO" id="GO:0003735">
    <property type="term" value="F:structural constituent of ribosome"/>
    <property type="evidence" value="ECO:0007669"/>
    <property type="project" value="InterPro"/>
</dbReference>
<keyword evidence="3 4" id="KW-0687">Ribonucleoprotein</keyword>
<comment type="caution">
    <text evidence="5">The sequence shown here is derived from an EMBL/GenBank/DDBJ whole genome shotgun (WGS) entry which is preliminary data.</text>
</comment>
<dbReference type="Gene3D" id="3.30.720.90">
    <property type="match status" value="1"/>
</dbReference>
<dbReference type="GO" id="GO:1990904">
    <property type="term" value="C:ribonucleoprotein complex"/>
    <property type="evidence" value="ECO:0007669"/>
    <property type="project" value="UniProtKB-KW"/>
</dbReference>
<sequence length="79" mass="9095">MAQKIELKEFLELVKKEHAANALITIKTNKKINARGKTFKQTKFKLRSSKHKYTAIVDSANRAKQVKDILADKNIKEIK</sequence>
<dbReference type="Proteomes" id="UP000095605">
    <property type="component" value="Unassembled WGS sequence"/>
</dbReference>
<evidence type="ECO:0000256" key="1">
    <source>
        <dbReference type="ARBA" id="ARBA00007803"/>
    </source>
</evidence>
<evidence type="ECO:0000256" key="3">
    <source>
        <dbReference type="ARBA" id="ARBA00023274"/>
    </source>
</evidence>
<evidence type="ECO:0000313" key="5">
    <source>
        <dbReference type="EMBL" id="OEJ81256.1"/>
    </source>
</evidence>
<dbReference type="GO" id="GO:0005840">
    <property type="term" value="C:ribosome"/>
    <property type="evidence" value="ECO:0007669"/>
    <property type="project" value="UniProtKB-KW"/>
</dbReference>
<evidence type="ECO:0008006" key="7">
    <source>
        <dbReference type="Google" id="ProtNLM"/>
    </source>
</evidence>
<keyword evidence="2 4" id="KW-0689">Ribosomal protein</keyword>
<dbReference type="EMBL" id="LPNL01000009">
    <property type="protein sequence ID" value="OEJ81256.1"/>
    <property type="molecule type" value="Genomic_DNA"/>
</dbReference>
<comment type="similarity">
    <text evidence="1 4">Belongs to the eukaryotic ribosomal protein eL38 family.</text>
</comment>
<reference evidence="6" key="1">
    <citation type="journal article" date="2016" name="Genome Announc.">
        <title>Genome sequences of three species of Hanseniaspora isolated from spontaneous wine fermentations.</title>
        <authorList>
            <person name="Sternes P.R."/>
            <person name="Lee D."/>
            <person name="Kutyna D.R."/>
            <person name="Borneman A.R."/>
        </authorList>
    </citation>
    <scope>NUCLEOTIDE SEQUENCE [LARGE SCALE GENOMIC DNA]</scope>
    <source>
        <strain evidence="6">AWRI3578</strain>
    </source>
</reference>
<protein>
    <recommendedName>
        <fullName evidence="7">60S ribosomal protein L38</fullName>
    </recommendedName>
</protein>
<dbReference type="AlphaFoldDB" id="A0A1E5R2X5"/>
<evidence type="ECO:0000256" key="2">
    <source>
        <dbReference type="ARBA" id="ARBA00022980"/>
    </source>
</evidence>
<gene>
    <name evidence="5" type="ORF">AWRI3578_g3971</name>
</gene>
<dbReference type="InterPro" id="IPR002675">
    <property type="entry name" value="Ribosomal_eL38"/>
</dbReference>
<dbReference type="OrthoDB" id="3972595at2759"/>
<dbReference type="InterPro" id="IPR038464">
    <property type="entry name" value="Ribosomal_eL38_sf"/>
</dbReference>
<organism evidence="5 6">
    <name type="scientific">Hanseniaspora opuntiae</name>
    <dbReference type="NCBI Taxonomy" id="211096"/>
    <lineage>
        <taxon>Eukaryota</taxon>
        <taxon>Fungi</taxon>
        <taxon>Dikarya</taxon>
        <taxon>Ascomycota</taxon>
        <taxon>Saccharomycotina</taxon>
        <taxon>Saccharomycetes</taxon>
        <taxon>Saccharomycodales</taxon>
        <taxon>Saccharomycodaceae</taxon>
        <taxon>Hanseniaspora</taxon>
    </lineage>
</organism>
<evidence type="ECO:0000256" key="4">
    <source>
        <dbReference type="RuleBase" id="RU003445"/>
    </source>
</evidence>
<dbReference type="GO" id="GO:0006412">
    <property type="term" value="P:translation"/>
    <property type="evidence" value="ECO:0007669"/>
    <property type="project" value="InterPro"/>
</dbReference>
<keyword evidence="6" id="KW-1185">Reference proteome</keyword>
<evidence type="ECO:0000313" key="6">
    <source>
        <dbReference type="Proteomes" id="UP000095605"/>
    </source>
</evidence>
<name>A0A1E5R2X5_9ASCO</name>
<dbReference type="Pfam" id="PF01781">
    <property type="entry name" value="Ribosomal_L38e"/>
    <property type="match status" value="1"/>
</dbReference>
<proteinExistence type="inferred from homology"/>
<accession>A0A1E5R2X5</accession>